<organism evidence="9 10">
    <name type="scientific">Rhinocladiella mackenziei CBS 650.93</name>
    <dbReference type="NCBI Taxonomy" id="1442369"/>
    <lineage>
        <taxon>Eukaryota</taxon>
        <taxon>Fungi</taxon>
        <taxon>Dikarya</taxon>
        <taxon>Ascomycota</taxon>
        <taxon>Pezizomycotina</taxon>
        <taxon>Eurotiomycetes</taxon>
        <taxon>Chaetothyriomycetidae</taxon>
        <taxon>Chaetothyriales</taxon>
        <taxon>Herpotrichiellaceae</taxon>
        <taxon>Rhinocladiella</taxon>
    </lineage>
</organism>
<evidence type="ECO:0000256" key="4">
    <source>
        <dbReference type="ARBA" id="ARBA00022729"/>
    </source>
</evidence>
<keyword evidence="6" id="KW-0325">Glycoprotein</keyword>
<sequence>MQLISATSILILLASVSAQYFPATPKNVTVVNSQIEDGVLISFKEPEICETTPGVRSYAGYVHLPPGILDDLGVGQNYTINTFFWFFESRKDPANAPLSIWLNGGPGSSSMIGLMQENGPCNVNHDSNTTTLNPWSWNNEVNMLYIDQPNQVGLCYDVLKNGTQDLLDPSGDVIISNFSESVPEQNNTFLVGTFPSQLLNSSANGTTNAARALWHFAQVWFQTFPDYKPNNNRVSLWTESYGGHYGPAFVSFFQEQNEKIANGTWSERGETYEIYLDTLGIINGCIDTLIQEPSYPHMAYNNTYDIQAINRTTYDQAMTSFTEPGGVRELIETCRALAAEGDPENRGNNATVNEACSAANDATWDVEGPYVEVSGRNYYDIAAIDPDPFPPNYYIGYLNQPHVQAALGVPVNYTNPGGNAPYYAFQDTGDYPRGGYLEDLSYLIDSGIKVAFVYGDRDYACNWIGGEAVSLAVKYSHTADFAAAGYANITVNSSYVGGLVRQYGNFSFSRVFQAGHEVPAYQPETAYEIFRRALFNLDIASGTHNTAQNDSYSTVGLSHSWSVKNVPPASDPPVCYSYNPLATCTDEQLDSIIDGSALIQDYIVLDKYSSSLFPDLASAANATSGNSTSGNGTSSGGDSDNGNSSGGGNENSASSERLERSLWLPIGLTTFVVCCV</sequence>
<evidence type="ECO:0000313" key="10">
    <source>
        <dbReference type="Proteomes" id="UP000053617"/>
    </source>
</evidence>
<keyword evidence="4 8" id="KW-0732">Signal</keyword>
<evidence type="ECO:0000256" key="8">
    <source>
        <dbReference type="SAM" id="SignalP"/>
    </source>
</evidence>
<accession>A0A0D2IHC3</accession>
<dbReference type="PROSITE" id="PS00560">
    <property type="entry name" value="CARBOXYPEPT_SER_HIS"/>
    <property type="match status" value="1"/>
</dbReference>
<comment type="similarity">
    <text evidence="1">Belongs to the peptidase S10 family.</text>
</comment>
<evidence type="ECO:0000256" key="7">
    <source>
        <dbReference type="SAM" id="MobiDB-lite"/>
    </source>
</evidence>
<dbReference type="AlphaFoldDB" id="A0A0D2IHC3"/>
<keyword evidence="2" id="KW-0121">Carboxypeptidase</keyword>
<evidence type="ECO:0000256" key="1">
    <source>
        <dbReference type="ARBA" id="ARBA00009431"/>
    </source>
</evidence>
<keyword evidence="5" id="KW-0378">Hydrolase</keyword>
<dbReference type="EMBL" id="KN847480">
    <property type="protein sequence ID" value="KIX02706.1"/>
    <property type="molecule type" value="Genomic_DNA"/>
</dbReference>
<reference evidence="9 10" key="1">
    <citation type="submission" date="2015-01" db="EMBL/GenBank/DDBJ databases">
        <title>The Genome Sequence of Rhinocladiella mackenzie CBS 650.93.</title>
        <authorList>
            <consortium name="The Broad Institute Genomics Platform"/>
            <person name="Cuomo C."/>
            <person name="de Hoog S."/>
            <person name="Gorbushina A."/>
            <person name="Stielow B."/>
            <person name="Teixiera M."/>
            <person name="Abouelleil A."/>
            <person name="Chapman S.B."/>
            <person name="Priest M."/>
            <person name="Young S.K."/>
            <person name="Wortman J."/>
            <person name="Nusbaum C."/>
            <person name="Birren B."/>
        </authorList>
    </citation>
    <scope>NUCLEOTIDE SEQUENCE [LARGE SCALE GENOMIC DNA]</scope>
    <source>
        <strain evidence="9 10">CBS 650.93</strain>
    </source>
</reference>
<feature type="signal peptide" evidence="8">
    <location>
        <begin position="1"/>
        <end position="18"/>
    </location>
</feature>
<dbReference type="RefSeq" id="XP_013269842.1">
    <property type="nucleotide sequence ID" value="XM_013414388.1"/>
</dbReference>
<dbReference type="Pfam" id="PF00450">
    <property type="entry name" value="Peptidase_S10"/>
    <property type="match status" value="1"/>
</dbReference>
<evidence type="ECO:0000256" key="5">
    <source>
        <dbReference type="ARBA" id="ARBA00022801"/>
    </source>
</evidence>
<evidence type="ECO:0000256" key="6">
    <source>
        <dbReference type="ARBA" id="ARBA00023180"/>
    </source>
</evidence>
<dbReference type="PANTHER" id="PTHR11802">
    <property type="entry name" value="SERINE PROTEASE FAMILY S10 SERINE CARBOXYPEPTIDASE"/>
    <property type="match status" value="1"/>
</dbReference>
<feature type="region of interest" description="Disordered" evidence="7">
    <location>
        <begin position="621"/>
        <end position="654"/>
    </location>
</feature>
<evidence type="ECO:0000313" key="9">
    <source>
        <dbReference type="EMBL" id="KIX02706.1"/>
    </source>
</evidence>
<protein>
    <recommendedName>
        <fullName evidence="11">Carboxypeptidase</fullName>
    </recommendedName>
</protein>
<dbReference type="PANTHER" id="PTHR11802:SF189">
    <property type="entry name" value="CARBOXYPEPTIDASE"/>
    <property type="match status" value="1"/>
</dbReference>
<gene>
    <name evidence="9" type="ORF">Z518_08648</name>
</gene>
<dbReference type="GeneID" id="25296719"/>
<evidence type="ECO:0000256" key="2">
    <source>
        <dbReference type="ARBA" id="ARBA00022645"/>
    </source>
</evidence>
<dbReference type="GO" id="GO:0006508">
    <property type="term" value="P:proteolysis"/>
    <property type="evidence" value="ECO:0007669"/>
    <property type="project" value="UniProtKB-KW"/>
</dbReference>
<dbReference type="GO" id="GO:0000324">
    <property type="term" value="C:fungal-type vacuole"/>
    <property type="evidence" value="ECO:0007669"/>
    <property type="project" value="TreeGrafter"/>
</dbReference>
<feature type="compositionally biased region" description="Low complexity" evidence="7">
    <location>
        <begin position="621"/>
        <end position="643"/>
    </location>
</feature>
<dbReference type="Proteomes" id="UP000053617">
    <property type="component" value="Unassembled WGS sequence"/>
</dbReference>
<dbReference type="InterPro" id="IPR033124">
    <property type="entry name" value="Ser_caboxypep_his_AS"/>
</dbReference>
<dbReference type="GO" id="GO:0004185">
    <property type="term" value="F:serine-type carboxypeptidase activity"/>
    <property type="evidence" value="ECO:0007669"/>
    <property type="project" value="InterPro"/>
</dbReference>
<name>A0A0D2IHC3_9EURO</name>
<evidence type="ECO:0000256" key="3">
    <source>
        <dbReference type="ARBA" id="ARBA00022670"/>
    </source>
</evidence>
<feature type="chain" id="PRO_5002244167" description="Carboxypeptidase" evidence="8">
    <location>
        <begin position="19"/>
        <end position="676"/>
    </location>
</feature>
<dbReference type="InterPro" id="IPR001563">
    <property type="entry name" value="Peptidase_S10"/>
</dbReference>
<dbReference type="Gene3D" id="3.40.50.1820">
    <property type="entry name" value="alpha/beta hydrolase"/>
    <property type="match status" value="1"/>
</dbReference>
<dbReference type="VEuPathDB" id="FungiDB:Z518_08648"/>
<dbReference type="SUPFAM" id="SSF53474">
    <property type="entry name" value="alpha/beta-Hydrolases"/>
    <property type="match status" value="1"/>
</dbReference>
<proteinExistence type="inferred from homology"/>
<dbReference type="InterPro" id="IPR029058">
    <property type="entry name" value="AB_hydrolase_fold"/>
</dbReference>
<dbReference type="HOGENOM" id="CLU_008523_10_3_1"/>
<keyword evidence="10" id="KW-1185">Reference proteome</keyword>
<dbReference type="PRINTS" id="PR00724">
    <property type="entry name" value="CRBOXYPTASEC"/>
</dbReference>
<evidence type="ECO:0008006" key="11">
    <source>
        <dbReference type="Google" id="ProtNLM"/>
    </source>
</evidence>
<keyword evidence="3" id="KW-0645">Protease</keyword>
<dbReference type="OrthoDB" id="443318at2759"/>